<dbReference type="Proteomes" id="UP000074072">
    <property type="component" value="Unassembled WGS sequence"/>
</dbReference>
<dbReference type="OrthoDB" id="7583059at2"/>
<dbReference type="PANTHER" id="PTHR34387">
    <property type="entry name" value="SLR1258 PROTEIN"/>
    <property type="match status" value="1"/>
</dbReference>
<dbReference type="GO" id="GO:0006974">
    <property type="term" value="P:DNA damage response"/>
    <property type="evidence" value="ECO:0007669"/>
    <property type="project" value="TreeGrafter"/>
</dbReference>
<dbReference type="InterPro" id="IPR007497">
    <property type="entry name" value="SIMPL/DUF541"/>
</dbReference>
<evidence type="ECO:0000313" key="6">
    <source>
        <dbReference type="Proteomes" id="UP000072867"/>
    </source>
</evidence>
<feature type="chain" id="PRO_5014247731" description="Periplasmic immunogenic protein" evidence="2">
    <location>
        <begin position="22"/>
        <end position="255"/>
    </location>
</feature>
<dbReference type="PANTHER" id="PTHR34387:SF2">
    <property type="entry name" value="SLR1258 PROTEIN"/>
    <property type="match status" value="1"/>
</dbReference>
<evidence type="ECO:0000313" key="4">
    <source>
        <dbReference type="EMBL" id="KTT97854.1"/>
    </source>
</evidence>
<feature type="signal peptide" evidence="2">
    <location>
        <begin position="1"/>
        <end position="21"/>
    </location>
</feature>
<dbReference type="PATRIC" id="fig|33051.3.peg.209"/>
<dbReference type="Proteomes" id="UP000074410">
    <property type="component" value="Unassembled WGS sequence"/>
</dbReference>
<dbReference type="EMBL" id="LDTE01000075">
    <property type="protein sequence ID" value="KTT97854.1"/>
    <property type="molecule type" value="Genomic_DNA"/>
</dbReference>
<dbReference type="Pfam" id="PF04402">
    <property type="entry name" value="SIMPL"/>
    <property type="match status" value="1"/>
</dbReference>
<gene>
    <name evidence="5" type="ORF">NS258_00685</name>
    <name evidence="3" type="ORF">NS319_14150</name>
    <name evidence="4" type="ORF">SB4_12175</name>
</gene>
<proteinExistence type="predicted"/>
<evidence type="ECO:0000256" key="2">
    <source>
        <dbReference type="SAM" id="SignalP"/>
    </source>
</evidence>
<evidence type="ECO:0000313" key="3">
    <source>
        <dbReference type="EMBL" id="KTT68374.1"/>
    </source>
</evidence>
<feature type="region of interest" description="Disordered" evidence="1">
    <location>
        <begin position="212"/>
        <end position="231"/>
    </location>
</feature>
<reference evidence="6 7" key="1">
    <citation type="journal article" date="2016" name="Front. Microbiol.">
        <title>Genomic Resource of Rice Seed Associated Bacteria.</title>
        <authorList>
            <person name="Midha S."/>
            <person name="Bansal K."/>
            <person name="Sharma S."/>
            <person name="Kumar N."/>
            <person name="Patil P.P."/>
            <person name="Chaudhry V."/>
            <person name="Patil P.B."/>
        </authorList>
    </citation>
    <scope>NUCLEOTIDE SEQUENCE [LARGE SCALE GENOMIC DNA]</scope>
    <source>
        <strain evidence="5 8">NS258</strain>
        <strain evidence="3 6">NS319</strain>
        <strain evidence="4 7">SB4</strain>
    </source>
</reference>
<comment type="caution">
    <text evidence="4">The sequence shown here is derived from an EMBL/GenBank/DDBJ whole genome shotgun (WGS) entry which is preliminary data.</text>
</comment>
<dbReference type="STRING" id="33051.SB4_12175"/>
<evidence type="ECO:0000313" key="8">
    <source>
        <dbReference type="Proteomes" id="UP000074410"/>
    </source>
</evidence>
<dbReference type="EMBL" id="LDTD01000106">
    <property type="protein sequence ID" value="KTT68374.1"/>
    <property type="molecule type" value="Genomic_DNA"/>
</dbReference>
<dbReference type="EMBL" id="LDTC01000004">
    <property type="protein sequence ID" value="KTW18221.1"/>
    <property type="molecule type" value="Genomic_DNA"/>
</dbReference>
<evidence type="ECO:0000313" key="5">
    <source>
        <dbReference type="EMBL" id="KTW18221.1"/>
    </source>
</evidence>
<accession>A0A147IR40</accession>
<dbReference type="Proteomes" id="UP000072867">
    <property type="component" value="Unassembled WGS sequence"/>
</dbReference>
<evidence type="ECO:0000313" key="7">
    <source>
        <dbReference type="Proteomes" id="UP000074072"/>
    </source>
</evidence>
<keyword evidence="2" id="KW-0732">Signal</keyword>
<dbReference type="AlphaFoldDB" id="A0A147IR40"/>
<feature type="compositionally biased region" description="Pro residues" evidence="1">
    <location>
        <begin position="219"/>
        <end position="229"/>
    </location>
</feature>
<organism evidence="4 7">
    <name type="scientific">Sphingomonas sanguinis</name>
    <dbReference type="NCBI Taxonomy" id="33051"/>
    <lineage>
        <taxon>Bacteria</taxon>
        <taxon>Pseudomonadati</taxon>
        <taxon>Pseudomonadota</taxon>
        <taxon>Alphaproteobacteria</taxon>
        <taxon>Sphingomonadales</taxon>
        <taxon>Sphingomonadaceae</taxon>
        <taxon>Sphingomonas</taxon>
    </lineage>
</organism>
<dbReference type="Gene3D" id="3.30.70.2970">
    <property type="entry name" value="Protein of unknown function (DUF541), domain 2"/>
    <property type="match status" value="1"/>
</dbReference>
<name>A0A147IR40_9SPHN</name>
<protein>
    <recommendedName>
        <fullName evidence="9">Periplasmic immunogenic protein</fullName>
    </recommendedName>
</protein>
<evidence type="ECO:0008006" key="9">
    <source>
        <dbReference type="Google" id="ProtNLM"/>
    </source>
</evidence>
<sequence length="255" mass="26462">MTVKAWILAMGFALAATAATAQTSSPSQIFVSATGTALAAPDRATIAYTVRGEGATSDEATTKLRDQAKAIRAGAEQVVRGAMELHTSDLAIEPVRSRECNSGYGQVQLSTGACAIQGYVATMQVIVNTARIGDAGTLIGVIGRLGGLQARLQNYWLSDSEPVRQKAMRAALAGARAQAQLIAEGSGQKLGRLLRVQDSNYREVVIAMPESAPTGASSVPPPPPPPAPAAPIRVDLSPAPIDIKVTLMAAYAIDQ</sequence>
<dbReference type="InterPro" id="IPR052022">
    <property type="entry name" value="26kDa_periplasmic_antigen"/>
</dbReference>
<evidence type="ECO:0000256" key="1">
    <source>
        <dbReference type="SAM" id="MobiDB-lite"/>
    </source>
</evidence>
<dbReference type="Gene3D" id="3.30.110.170">
    <property type="entry name" value="Protein of unknown function (DUF541), domain 1"/>
    <property type="match status" value="1"/>
</dbReference>